<proteinExistence type="inferred from homology"/>
<comment type="similarity">
    <text evidence="3 10">Belongs to the cytochrome P450 family.</text>
</comment>
<evidence type="ECO:0000313" key="12">
    <source>
        <dbReference type="EMBL" id="KAH6834194.1"/>
    </source>
</evidence>
<evidence type="ECO:0000256" key="9">
    <source>
        <dbReference type="PIRSR" id="PIRSR602401-1"/>
    </source>
</evidence>
<comment type="cofactor">
    <cofactor evidence="1 9">
        <name>heme</name>
        <dbReference type="ChEBI" id="CHEBI:30413"/>
    </cofactor>
</comment>
<dbReference type="GO" id="GO:0005506">
    <property type="term" value="F:iron ion binding"/>
    <property type="evidence" value="ECO:0007669"/>
    <property type="project" value="InterPro"/>
</dbReference>
<evidence type="ECO:0000256" key="11">
    <source>
        <dbReference type="SAM" id="SignalP"/>
    </source>
</evidence>
<name>A0AAD4JHZ1_PERFH</name>
<evidence type="ECO:0000313" key="13">
    <source>
        <dbReference type="Proteomes" id="UP001190926"/>
    </source>
</evidence>
<dbReference type="GO" id="GO:0016705">
    <property type="term" value="F:oxidoreductase activity, acting on paired donors, with incorporation or reduction of molecular oxygen"/>
    <property type="evidence" value="ECO:0007669"/>
    <property type="project" value="InterPro"/>
</dbReference>
<dbReference type="InterPro" id="IPR036396">
    <property type="entry name" value="Cyt_P450_sf"/>
</dbReference>
<sequence>MDEIFPILASLILLWCICRSWYHKRNGMKNPPPSPPSLPLIGNLHQLGSLPHQNLHIMARKHGPIMLLHFGSLPVLVISSADAAREITITHDLTFASRPVRKRSMKISYNGKDVVFAPYGEDWRRGKSIFVLKLLSKKRVQSYQSIREEETALLVKSIQECSGRVNLSAMFIEFTNDVVCRSAFGRKYSTSEKGKRFLELVGELSESVGSFSVGEFISWLSWVDRARGFDQKFNSDAQELDEFLDAVIQERIENQEEISGENFLDILLEISKDDVSVDRDGIKAILMDAFAAGTDTSSTFLEWAMTELLRHPAVMEKLQTEVREIAEENREITEFDLERMHYMKAVIKEVFRLHPPLALIIPRVALRDVEIKGYDISAGTLVLLNEWAISRDPVSWDEPEEFKPERFLNSLIDFKGLSFELLPFGAGRRVCPGMTFAVATIEFLLATLVQKFNWKLPDGVEGKDLDMTEIQGITVHRKVPLLALASTSLSK</sequence>
<evidence type="ECO:0000256" key="3">
    <source>
        <dbReference type="ARBA" id="ARBA00010617"/>
    </source>
</evidence>
<feature type="signal peptide" evidence="11">
    <location>
        <begin position="1"/>
        <end position="20"/>
    </location>
</feature>
<comment type="caution">
    <text evidence="12">The sequence shown here is derived from an EMBL/GenBank/DDBJ whole genome shotgun (WGS) entry which is preliminary data.</text>
</comment>
<feature type="chain" id="PRO_5041996611" description="Cytochrome P450" evidence="11">
    <location>
        <begin position="21"/>
        <end position="491"/>
    </location>
</feature>
<gene>
    <name evidence="12" type="ORF">C2S53_020261</name>
</gene>
<dbReference type="InterPro" id="IPR017972">
    <property type="entry name" value="Cyt_P450_CS"/>
</dbReference>
<dbReference type="PRINTS" id="PR00463">
    <property type="entry name" value="EP450I"/>
</dbReference>
<dbReference type="Gene3D" id="1.10.630.10">
    <property type="entry name" value="Cytochrome P450"/>
    <property type="match status" value="1"/>
</dbReference>
<dbReference type="PROSITE" id="PS00086">
    <property type="entry name" value="CYTOCHROME_P450"/>
    <property type="match status" value="1"/>
</dbReference>
<keyword evidence="6 10" id="KW-0560">Oxidoreductase</keyword>
<reference evidence="12 13" key="1">
    <citation type="journal article" date="2021" name="Nat. Commun.">
        <title>Incipient diploidization of the medicinal plant Perilla within 10,000 years.</title>
        <authorList>
            <person name="Zhang Y."/>
            <person name="Shen Q."/>
            <person name="Leng L."/>
            <person name="Zhang D."/>
            <person name="Chen S."/>
            <person name="Shi Y."/>
            <person name="Ning Z."/>
            <person name="Chen S."/>
        </authorList>
    </citation>
    <scope>NUCLEOTIDE SEQUENCE [LARGE SCALE GENOMIC DNA]</scope>
    <source>
        <strain evidence="13">cv. PC099</strain>
    </source>
</reference>
<evidence type="ECO:0000256" key="4">
    <source>
        <dbReference type="ARBA" id="ARBA00022617"/>
    </source>
</evidence>
<evidence type="ECO:0000256" key="8">
    <source>
        <dbReference type="ARBA" id="ARBA00023033"/>
    </source>
</evidence>
<dbReference type="Proteomes" id="UP001190926">
    <property type="component" value="Unassembled WGS sequence"/>
</dbReference>
<evidence type="ECO:0008006" key="14">
    <source>
        <dbReference type="Google" id="ProtNLM"/>
    </source>
</evidence>
<evidence type="ECO:0000256" key="10">
    <source>
        <dbReference type="RuleBase" id="RU000461"/>
    </source>
</evidence>
<keyword evidence="4 9" id="KW-0349">Heme</keyword>
<dbReference type="GO" id="GO:0020037">
    <property type="term" value="F:heme binding"/>
    <property type="evidence" value="ECO:0007669"/>
    <property type="project" value="InterPro"/>
</dbReference>
<dbReference type="GO" id="GO:0004497">
    <property type="term" value="F:monooxygenase activity"/>
    <property type="evidence" value="ECO:0007669"/>
    <property type="project" value="UniProtKB-KW"/>
</dbReference>
<evidence type="ECO:0000256" key="6">
    <source>
        <dbReference type="ARBA" id="ARBA00023002"/>
    </source>
</evidence>
<feature type="binding site" description="axial binding residue" evidence="9">
    <location>
        <position position="431"/>
    </location>
    <ligand>
        <name>heme</name>
        <dbReference type="ChEBI" id="CHEBI:30413"/>
    </ligand>
    <ligandPart>
        <name>Fe</name>
        <dbReference type="ChEBI" id="CHEBI:18248"/>
    </ligandPart>
</feature>
<dbReference type="FunFam" id="1.10.630.10:FF:000011">
    <property type="entry name" value="Cytochrome P450 83B1"/>
    <property type="match status" value="1"/>
</dbReference>
<keyword evidence="8 10" id="KW-0503">Monooxygenase</keyword>
<dbReference type="PRINTS" id="PR00385">
    <property type="entry name" value="P450"/>
</dbReference>
<dbReference type="CDD" id="cd11072">
    <property type="entry name" value="CYP71-like"/>
    <property type="match status" value="1"/>
</dbReference>
<keyword evidence="11" id="KW-0732">Signal</keyword>
<dbReference type="PANTHER" id="PTHR47955:SF10">
    <property type="entry name" value="ANGELICIN SYNTHASE"/>
    <property type="match status" value="1"/>
</dbReference>
<keyword evidence="5 9" id="KW-0479">Metal-binding</keyword>
<dbReference type="AlphaFoldDB" id="A0AAD4JHZ1"/>
<evidence type="ECO:0000256" key="1">
    <source>
        <dbReference type="ARBA" id="ARBA00001971"/>
    </source>
</evidence>
<keyword evidence="7 9" id="KW-0408">Iron</keyword>
<keyword evidence="13" id="KW-1185">Reference proteome</keyword>
<evidence type="ECO:0000256" key="2">
    <source>
        <dbReference type="ARBA" id="ARBA00004167"/>
    </source>
</evidence>
<dbReference type="PANTHER" id="PTHR47955">
    <property type="entry name" value="CYTOCHROME P450 FAMILY 71 PROTEIN"/>
    <property type="match status" value="1"/>
</dbReference>
<dbReference type="SUPFAM" id="SSF48264">
    <property type="entry name" value="Cytochrome P450"/>
    <property type="match status" value="1"/>
</dbReference>
<dbReference type="InterPro" id="IPR001128">
    <property type="entry name" value="Cyt_P450"/>
</dbReference>
<evidence type="ECO:0000256" key="7">
    <source>
        <dbReference type="ARBA" id="ARBA00023004"/>
    </source>
</evidence>
<protein>
    <recommendedName>
        <fullName evidence="14">Cytochrome P450</fullName>
    </recommendedName>
</protein>
<dbReference type="EMBL" id="SDAM02000053">
    <property type="protein sequence ID" value="KAH6834194.1"/>
    <property type="molecule type" value="Genomic_DNA"/>
</dbReference>
<dbReference type="GO" id="GO:0016020">
    <property type="term" value="C:membrane"/>
    <property type="evidence" value="ECO:0007669"/>
    <property type="project" value="UniProtKB-SubCell"/>
</dbReference>
<organism evidence="12 13">
    <name type="scientific">Perilla frutescens var. hirtella</name>
    <name type="common">Perilla citriodora</name>
    <name type="synonym">Perilla setoyensis</name>
    <dbReference type="NCBI Taxonomy" id="608512"/>
    <lineage>
        <taxon>Eukaryota</taxon>
        <taxon>Viridiplantae</taxon>
        <taxon>Streptophyta</taxon>
        <taxon>Embryophyta</taxon>
        <taxon>Tracheophyta</taxon>
        <taxon>Spermatophyta</taxon>
        <taxon>Magnoliopsida</taxon>
        <taxon>eudicotyledons</taxon>
        <taxon>Gunneridae</taxon>
        <taxon>Pentapetalae</taxon>
        <taxon>asterids</taxon>
        <taxon>lamiids</taxon>
        <taxon>Lamiales</taxon>
        <taxon>Lamiaceae</taxon>
        <taxon>Nepetoideae</taxon>
        <taxon>Elsholtzieae</taxon>
        <taxon>Perilla</taxon>
    </lineage>
</organism>
<comment type="subcellular location">
    <subcellularLocation>
        <location evidence="2">Membrane</location>
        <topology evidence="2">Single-pass membrane protein</topology>
    </subcellularLocation>
</comment>
<dbReference type="InterPro" id="IPR002401">
    <property type="entry name" value="Cyt_P450_E_grp-I"/>
</dbReference>
<evidence type="ECO:0000256" key="5">
    <source>
        <dbReference type="ARBA" id="ARBA00022723"/>
    </source>
</evidence>
<accession>A0AAD4JHZ1</accession>
<dbReference type="Pfam" id="PF00067">
    <property type="entry name" value="p450"/>
    <property type="match status" value="1"/>
</dbReference>